<keyword evidence="9" id="KW-0812">Transmembrane</keyword>
<feature type="chain" id="PRO_5001808844" evidence="10">
    <location>
        <begin position="28"/>
        <end position="439"/>
    </location>
</feature>
<dbReference type="Gene3D" id="1.10.575.10">
    <property type="entry name" value="P1 Nuclease"/>
    <property type="match status" value="1"/>
</dbReference>
<evidence type="ECO:0000256" key="1">
    <source>
        <dbReference type="ARBA" id="ARBA00009547"/>
    </source>
</evidence>
<dbReference type="OrthoDB" id="441446at2759"/>
<dbReference type="InterPro" id="IPR008947">
    <property type="entry name" value="PLipase_C/P1_nuclease_dom_sf"/>
</dbReference>
<evidence type="ECO:0000256" key="9">
    <source>
        <dbReference type="SAM" id="Phobius"/>
    </source>
</evidence>
<dbReference type="Proteomes" id="UP000028828">
    <property type="component" value="Unassembled WGS sequence"/>
</dbReference>
<dbReference type="PROSITE" id="PS51257">
    <property type="entry name" value="PROKAR_LIPOPROTEIN"/>
    <property type="match status" value="1"/>
</dbReference>
<dbReference type="PANTHER" id="PTHR33146">
    <property type="entry name" value="ENDONUCLEASE 4"/>
    <property type="match status" value="1"/>
</dbReference>
<gene>
    <name evidence="11" type="ORF">TGP89_240280</name>
</gene>
<keyword evidence="10" id="KW-0732">Signal</keyword>
<keyword evidence="9" id="KW-0472">Membrane</keyword>
<proteinExistence type="inferred from homology"/>
<keyword evidence="9" id="KW-1133">Transmembrane helix</keyword>
<feature type="region of interest" description="Disordered" evidence="8">
    <location>
        <begin position="408"/>
        <end position="429"/>
    </location>
</feature>
<comment type="similarity">
    <text evidence="1">Belongs to the nuclease type I family.</text>
</comment>
<evidence type="ECO:0000256" key="10">
    <source>
        <dbReference type="SAM" id="SignalP"/>
    </source>
</evidence>
<dbReference type="AlphaFoldDB" id="A0A086K3F9"/>
<evidence type="ECO:0000256" key="4">
    <source>
        <dbReference type="ARBA" id="ARBA00022759"/>
    </source>
</evidence>
<keyword evidence="4" id="KW-0255">Endonuclease</keyword>
<feature type="signal peptide" evidence="10">
    <location>
        <begin position="1"/>
        <end position="27"/>
    </location>
</feature>
<keyword evidence="6" id="KW-1015">Disulfide bond</keyword>
<dbReference type="GO" id="GO:0003676">
    <property type="term" value="F:nucleic acid binding"/>
    <property type="evidence" value="ECO:0007669"/>
    <property type="project" value="InterPro"/>
</dbReference>
<dbReference type="PANTHER" id="PTHR33146:SF26">
    <property type="entry name" value="ENDONUCLEASE 4"/>
    <property type="match status" value="1"/>
</dbReference>
<comment type="caution">
    <text evidence="11">The sequence shown here is derived from an EMBL/GenBank/DDBJ whole genome shotgun (WGS) entry which is preliminary data.</text>
</comment>
<evidence type="ECO:0000256" key="3">
    <source>
        <dbReference type="ARBA" id="ARBA00022723"/>
    </source>
</evidence>
<keyword evidence="2" id="KW-0540">Nuclease</keyword>
<dbReference type="GO" id="GO:0046872">
    <property type="term" value="F:metal ion binding"/>
    <property type="evidence" value="ECO:0007669"/>
    <property type="project" value="UniProtKB-KW"/>
</dbReference>
<dbReference type="InterPro" id="IPR003154">
    <property type="entry name" value="S1/P1nuclease"/>
</dbReference>
<sequence>MKRTRSTAAGLVLCLLCGSSLISCAQAFKVRAHEAVSMTTLSGLSTSANQALKKLLNGKDLADVAGWAHRVSDKYPDTARLHFMSQPTCPSKPLRTDDIILDKSFCEVKGNCLLEALTYFFFHLVDPDQNKVEQTNPDVITTTNFVFPHDIKTTDADAVKYIINLVGDMHQPLHMGSADDDYGRRAVVQYSDGEQMRLTTLYNFLEAGLVDKTVKQRQYFWFSGWTHVNSVKGAYDSEKSLFATNKEKMFSEWAKENRAVLCNEVYPHVRKTGKDARAAANALGSDAVDEYAKAVLDGSSDVPLFEIDAAAEFALFQVLKKRILLAGARVAIVMNYILQVRESKDLGKLRQGSGVADVVDSIDPPLAVENMSMVYLKNFLTNFAIFLVILLFFVYISRFYSTPPAHALQRGGGSPTTKLPPTGAPAGGRRVEMECMKDS</sequence>
<organism evidence="11 12">
    <name type="scientific">Toxoplasma gondii p89</name>
    <dbReference type="NCBI Taxonomy" id="943119"/>
    <lineage>
        <taxon>Eukaryota</taxon>
        <taxon>Sar</taxon>
        <taxon>Alveolata</taxon>
        <taxon>Apicomplexa</taxon>
        <taxon>Conoidasida</taxon>
        <taxon>Coccidia</taxon>
        <taxon>Eucoccidiorida</taxon>
        <taxon>Eimeriorina</taxon>
        <taxon>Sarcocystidae</taxon>
        <taxon>Toxoplasma</taxon>
    </lineage>
</organism>
<accession>A0A086K3F9</accession>
<feature type="transmembrane region" description="Helical" evidence="9">
    <location>
        <begin position="379"/>
        <end position="400"/>
    </location>
</feature>
<dbReference type="SUPFAM" id="SSF48537">
    <property type="entry name" value="Phospholipase C/P1 nuclease"/>
    <property type="match status" value="1"/>
</dbReference>
<reference evidence="11 12" key="1">
    <citation type="submission" date="2014-03" db="EMBL/GenBank/DDBJ databases">
        <authorList>
            <person name="Sibley D."/>
            <person name="Venepally P."/>
            <person name="Karamycheva S."/>
            <person name="Hadjithomas M."/>
            <person name="Khan A."/>
            <person name="Brunk B."/>
            <person name="Roos D."/>
            <person name="Caler E."/>
            <person name="Lorenzi H."/>
        </authorList>
    </citation>
    <scope>NUCLEOTIDE SEQUENCE [LARGE SCALE GENOMIC DNA]</scope>
    <source>
        <strain evidence="12">p89</strain>
    </source>
</reference>
<evidence type="ECO:0000256" key="7">
    <source>
        <dbReference type="ARBA" id="ARBA00023180"/>
    </source>
</evidence>
<evidence type="ECO:0000256" key="5">
    <source>
        <dbReference type="ARBA" id="ARBA00022801"/>
    </source>
</evidence>
<evidence type="ECO:0000313" key="11">
    <source>
        <dbReference type="EMBL" id="KFG38927.1"/>
    </source>
</evidence>
<dbReference type="Pfam" id="PF02265">
    <property type="entry name" value="S1-P1_nuclease"/>
    <property type="match status" value="1"/>
</dbReference>
<keyword evidence="7" id="KW-0325">Glycoprotein</keyword>
<name>A0A086K3F9_TOXGO</name>
<dbReference type="GO" id="GO:0016788">
    <property type="term" value="F:hydrolase activity, acting on ester bonds"/>
    <property type="evidence" value="ECO:0007669"/>
    <property type="project" value="InterPro"/>
</dbReference>
<dbReference type="VEuPathDB" id="ToxoDB:TGP89_240280"/>
<dbReference type="GO" id="GO:0006308">
    <property type="term" value="P:DNA catabolic process"/>
    <property type="evidence" value="ECO:0007669"/>
    <property type="project" value="InterPro"/>
</dbReference>
<evidence type="ECO:0000256" key="2">
    <source>
        <dbReference type="ARBA" id="ARBA00022722"/>
    </source>
</evidence>
<dbReference type="CDD" id="cd11010">
    <property type="entry name" value="S1-P1_nuclease"/>
    <property type="match status" value="1"/>
</dbReference>
<dbReference type="EMBL" id="AEYI02001315">
    <property type="protein sequence ID" value="KFG38927.1"/>
    <property type="molecule type" value="Genomic_DNA"/>
</dbReference>
<dbReference type="GO" id="GO:0004519">
    <property type="term" value="F:endonuclease activity"/>
    <property type="evidence" value="ECO:0007669"/>
    <property type="project" value="UniProtKB-KW"/>
</dbReference>
<evidence type="ECO:0000256" key="8">
    <source>
        <dbReference type="SAM" id="MobiDB-lite"/>
    </source>
</evidence>
<evidence type="ECO:0000256" key="6">
    <source>
        <dbReference type="ARBA" id="ARBA00023157"/>
    </source>
</evidence>
<protein>
    <submittedName>
        <fullName evidence="11">S1/P1nuclease</fullName>
    </submittedName>
</protein>
<keyword evidence="5" id="KW-0378">Hydrolase</keyword>
<evidence type="ECO:0000313" key="12">
    <source>
        <dbReference type="Proteomes" id="UP000028828"/>
    </source>
</evidence>
<keyword evidence="3" id="KW-0479">Metal-binding</keyword>